<dbReference type="PRINTS" id="PR00455">
    <property type="entry name" value="HTHTETR"/>
</dbReference>
<dbReference type="InterPro" id="IPR009057">
    <property type="entry name" value="Homeodomain-like_sf"/>
</dbReference>
<dbReference type="SUPFAM" id="SSF46689">
    <property type="entry name" value="Homeodomain-like"/>
    <property type="match status" value="1"/>
</dbReference>
<evidence type="ECO:0000313" key="7">
    <source>
        <dbReference type="Proteomes" id="UP000241639"/>
    </source>
</evidence>
<protein>
    <submittedName>
        <fullName evidence="6">TetR family transcriptional regulator</fullName>
    </submittedName>
</protein>
<dbReference type="InterPro" id="IPR023772">
    <property type="entry name" value="DNA-bd_HTH_TetR-type_CS"/>
</dbReference>
<sequence length="198" mass="22806">MEKVRSKGEKTKRYIAEQAKVLFEQKGYAATSMEDIRSATNISKGSIYYHFKSKEELFLFTIEEANKEWIQKWRKKADTAKTATEKLYILGRCYASDMHSSLAQTVPEYIASENVQGVMQEKLSHVIQPEYEVFLGMIEEGIERGEWNPDQTAEDLAFILYSTLTGLSITQFFGYGKEQFYHLYDSAIAVFLEGITKQ</sequence>
<dbReference type="Gene3D" id="1.10.10.60">
    <property type="entry name" value="Homeodomain-like"/>
    <property type="match status" value="1"/>
</dbReference>
<reference evidence="6 7" key="1">
    <citation type="submission" date="2018-04" db="EMBL/GenBank/DDBJ databases">
        <title>Genomic Encyclopedia of Archaeal and Bacterial Type Strains, Phase II (KMG-II): from individual species to whole genera.</title>
        <authorList>
            <person name="Goeker M."/>
        </authorList>
    </citation>
    <scope>NUCLEOTIDE SEQUENCE [LARGE SCALE GENOMIC DNA]</scope>
    <source>
        <strain evidence="6 7">DSM 45169</strain>
    </source>
</reference>
<organism evidence="6 7">
    <name type="scientific">Desmospora activa DSM 45169</name>
    <dbReference type="NCBI Taxonomy" id="1121389"/>
    <lineage>
        <taxon>Bacteria</taxon>
        <taxon>Bacillati</taxon>
        <taxon>Bacillota</taxon>
        <taxon>Bacilli</taxon>
        <taxon>Bacillales</taxon>
        <taxon>Thermoactinomycetaceae</taxon>
        <taxon>Desmospora</taxon>
    </lineage>
</organism>
<proteinExistence type="predicted"/>
<dbReference type="GO" id="GO:0003677">
    <property type="term" value="F:DNA binding"/>
    <property type="evidence" value="ECO:0007669"/>
    <property type="project" value="UniProtKB-UniRule"/>
</dbReference>
<dbReference type="Pfam" id="PF00440">
    <property type="entry name" value="TetR_N"/>
    <property type="match status" value="1"/>
</dbReference>
<dbReference type="PANTHER" id="PTHR47506">
    <property type="entry name" value="TRANSCRIPTIONAL REGULATORY PROTEIN"/>
    <property type="match status" value="1"/>
</dbReference>
<name>A0A2T4Z3G4_9BACL</name>
<dbReference type="RefSeq" id="WP_170105529.1">
    <property type="nucleotide sequence ID" value="NZ_PZZP01000002.1"/>
</dbReference>
<keyword evidence="1" id="KW-0805">Transcription regulation</keyword>
<dbReference type="Pfam" id="PF08360">
    <property type="entry name" value="TetR_C_5"/>
    <property type="match status" value="1"/>
</dbReference>
<dbReference type="Proteomes" id="UP000241639">
    <property type="component" value="Unassembled WGS sequence"/>
</dbReference>
<feature type="DNA-binding region" description="H-T-H motif" evidence="4">
    <location>
        <begin position="32"/>
        <end position="51"/>
    </location>
</feature>
<keyword evidence="2 4" id="KW-0238">DNA-binding</keyword>
<evidence type="ECO:0000256" key="3">
    <source>
        <dbReference type="ARBA" id="ARBA00023163"/>
    </source>
</evidence>
<dbReference type="Gene3D" id="1.10.357.10">
    <property type="entry name" value="Tetracycline Repressor, domain 2"/>
    <property type="match status" value="1"/>
</dbReference>
<evidence type="ECO:0000256" key="1">
    <source>
        <dbReference type="ARBA" id="ARBA00023015"/>
    </source>
</evidence>
<comment type="caution">
    <text evidence="6">The sequence shown here is derived from an EMBL/GenBank/DDBJ whole genome shotgun (WGS) entry which is preliminary data.</text>
</comment>
<keyword evidence="3" id="KW-0804">Transcription</keyword>
<dbReference type="SUPFAM" id="SSF48498">
    <property type="entry name" value="Tetracyclin repressor-like, C-terminal domain"/>
    <property type="match status" value="1"/>
</dbReference>
<evidence type="ECO:0000313" key="6">
    <source>
        <dbReference type="EMBL" id="PTM56430.1"/>
    </source>
</evidence>
<evidence type="ECO:0000259" key="5">
    <source>
        <dbReference type="PROSITE" id="PS50977"/>
    </source>
</evidence>
<dbReference type="GO" id="GO:0045892">
    <property type="term" value="P:negative regulation of DNA-templated transcription"/>
    <property type="evidence" value="ECO:0007669"/>
    <property type="project" value="InterPro"/>
</dbReference>
<dbReference type="AlphaFoldDB" id="A0A2T4Z3G4"/>
<dbReference type="GO" id="GO:0003700">
    <property type="term" value="F:DNA-binding transcription factor activity"/>
    <property type="evidence" value="ECO:0007669"/>
    <property type="project" value="InterPro"/>
</dbReference>
<gene>
    <name evidence="6" type="ORF">C8J48_2752</name>
</gene>
<dbReference type="InterPro" id="IPR013571">
    <property type="entry name" value="Tscrpt_reg_QacR_C"/>
</dbReference>
<evidence type="ECO:0000256" key="2">
    <source>
        <dbReference type="ARBA" id="ARBA00023125"/>
    </source>
</evidence>
<keyword evidence="7" id="KW-1185">Reference proteome</keyword>
<dbReference type="PROSITE" id="PS01081">
    <property type="entry name" value="HTH_TETR_1"/>
    <property type="match status" value="1"/>
</dbReference>
<dbReference type="EMBL" id="PZZP01000002">
    <property type="protein sequence ID" value="PTM56430.1"/>
    <property type="molecule type" value="Genomic_DNA"/>
</dbReference>
<dbReference type="PANTHER" id="PTHR47506:SF3">
    <property type="entry name" value="HTH-TYPE TRANSCRIPTIONAL REGULATOR LMRA"/>
    <property type="match status" value="1"/>
</dbReference>
<accession>A0A2T4Z3G4</accession>
<dbReference type="InterPro" id="IPR036271">
    <property type="entry name" value="Tet_transcr_reg_TetR-rel_C_sf"/>
</dbReference>
<dbReference type="PROSITE" id="PS50977">
    <property type="entry name" value="HTH_TETR_2"/>
    <property type="match status" value="1"/>
</dbReference>
<feature type="domain" description="HTH tetR-type" evidence="5">
    <location>
        <begin position="9"/>
        <end position="69"/>
    </location>
</feature>
<evidence type="ECO:0000256" key="4">
    <source>
        <dbReference type="PROSITE-ProRule" id="PRU00335"/>
    </source>
</evidence>
<dbReference type="InterPro" id="IPR001647">
    <property type="entry name" value="HTH_TetR"/>
</dbReference>